<sequence>MSLPPDAVNMHYKKFTLRLPSPDGGTQITSTLNMMEDSGASIATLYEDDIKNMMYPRPHDIPVEMVIGRSIVTTSNGQINQPLIKVEICLPHEGEVLIPWTPIQALLVEGRLTSRSADRLLGPVLRRMAYTATAPDNRDRIYIANSRNDLLDLLPEADISKAFVPEIPIDYPQEPGHPVFY</sequence>
<dbReference type="AlphaFoldDB" id="A0A9W9VQH5"/>
<evidence type="ECO:0000313" key="2">
    <source>
        <dbReference type="Proteomes" id="UP001147747"/>
    </source>
</evidence>
<dbReference type="GeneID" id="81373548"/>
<name>A0A9W9VQH5_9EURO</name>
<dbReference type="EMBL" id="JAPZBU010000009">
    <property type="protein sequence ID" value="KAJ5387390.1"/>
    <property type="molecule type" value="Genomic_DNA"/>
</dbReference>
<organism evidence="1 2">
    <name type="scientific">Penicillium cosmopolitanum</name>
    <dbReference type="NCBI Taxonomy" id="1131564"/>
    <lineage>
        <taxon>Eukaryota</taxon>
        <taxon>Fungi</taxon>
        <taxon>Dikarya</taxon>
        <taxon>Ascomycota</taxon>
        <taxon>Pezizomycotina</taxon>
        <taxon>Eurotiomycetes</taxon>
        <taxon>Eurotiomycetidae</taxon>
        <taxon>Eurotiales</taxon>
        <taxon>Aspergillaceae</taxon>
        <taxon>Penicillium</taxon>
    </lineage>
</organism>
<evidence type="ECO:0000313" key="1">
    <source>
        <dbReference type="EMBL" id="KAJ5387390.1"/>
    </source>
</evidence>
<comment type="caution">
    <text evidence="1">The sequence shown here is derived from an EMBL/GenBank/DDBJ whole genome shotgun (WGS) entry which is preliminary data.</text>
</comment>
<gene>
    <name evidence="1" type="ORF">N7509_009931</name>
</gene>
<dbReference type="RefSeq" id="XP_056485188.1">
    <property type="nucleotide sequence ID" value="XM_056634568.1"/>
</dbReference>
<keyword evidence="2" id="KW-1185">Reference proteome</keyword>
<dbReference type="Proteomes" id="UP001147747">
    <property type="component" value="Unassembled WGS sequence"/>
</dbReference>
<accession>A0A9W9VQH5</accession>
<proteinExistence type="predicted"/>
<protein>
    <submittedName>
        <fullName evidence="1">Uncharacterized protein</fullName>
    </submittedName>
</protein>
<dbReference type="OrthoDB" id="4361921at2759"/>
<reference evidence="1" key="1">
    <citation type="submission" date="2022-12" db="EMBL/GenBank/DDBJ databases">
        <authorList>
            <person name="Petersen C."/>
        </authorList>
    </citation>
    <scope>NUCLEOTIDE SEQUENCE</scope>
    <source>
        <strain evidence="1">IBT 29677</strain>
    </source>
</reference>
<reference evidence="1" key="2">
    <citation type="journal article" date="2023" name="IMA Fungus">
        <title>Comparative genomic study of the Penicillium genus elucidates a diverse pangenome and 15 lateral gene transfer events.</title>
        <authorList>
            <person name="Petersen C."/>
            <person name="Sorensen T."/>
            <person name="Nielsen M.R."/>
            <person name="Sondergaard T.E."/>
            <person name="Sorensen J.L."/>
            <person name="Fitzpatrick D.A."/>
            <person name="Frisvad J.C."/>
            <person name="Nielsen K.L."/>
        </authorList>
    </citation>
    <scope>NUCLEOTIDE SEQUENCE</scope>
    <source>
        <strain evidence="1">IBT 29677</strain>
    </source>
</reference>